<dbReference type="RefSeq" id="WP_045681650.1">
    <property type="nucleotide sequence ID" value="NZ_CP010803.1"/>
</dbReference>
<reference evidence="1 2" key="1">
    <citation type="journal article" date="2015" name="Genome Announc.">
        <title>Complete genome sequence of Martelella endophytica YC6887, which has antifungal activity associated with a halophyte.</title>
        <authorList>
            <person name="Khan A."/>
            <person name="Khan H."/>
            <person name="Chung E.J."/>
            <person name="Hossain M.T."/>
            <person name="Chung Y.R."/>
        </authorList>
    </citation>
    <scope>NUCLEOTIDE SEQUENCE [LARGE SCALE GENOMIC DNA]</scope>
    <source>
        <strain evidence="1">YC6887</strain>
    </source>
</reference>
<dbReference type="HOGENOM" id="CLU_1072835_0_0_5"/>
<protein>
    <recommendedName>
        <fullName evidence="3">AroM protein</fullName>
    </recommendedName>
</protein>
<dbReference type="AlphaFoldDB" id="A0A0D5LQS1"/>
<dbReference type="Pfam" id="PF07302">
    <property type="entry name" value="AroM"/>
    <property type="match status" value="1"/>
</dbReference>
<evidence type="ECO:0000313" key="1">
    <source>
        <dbReference type="EMBL" id="AJY46295.1"/>
    </source>
</evidence>
<dbReference type="STRING" id="1486262.TM49_12435"/>
<proteinExistence type="predicted"/>
<accession>A0A0D5LQS1</accession>
<dbReference type="Proteomes" id="UP000032611">
    <property type="component" value="Chromosome"/>
</dbReference>
<dbReference type="KEGG" id="mey:TM49_12435"/>
<evidence type="ECO:0000313" key="2">
    <source>
        <dbReference type="Proteomes" id="UP000032611"/>
    </source>
</evidence>
<name>A0A0D5LQS1_MAREN</name>
<sequence>MANKTTHIGVVTTGHGPRDEYLHYHKMFLEALGADVKITVRHIYEDLTLEELLPHQVDKTTPNLGAHVHVPGAVGNHMGDGWEHRFFELGFATKLVQKTIDRLEEEDGVDMVLLACAAEFPKGQISAGTLLIHPREIMFSIAENIAHGTRRKPKIGVIVDAEHADHDVADWKSRAFYKNIELEVSPITGSWHDAARKLGEANVEFAFFFGYGVGLAPYDAADEIPALERAIGAPLILPHRATVLHLRNLVGPAMNDLAYMPEGWNKA</sequence>
<dbReference type="EMBL" id="CP010803">
    <property type="protein sequence ID" value="AJY46295.1"/>
    <property type="molecule type" value="Genomic_DNA"/>
</dbReference>
<keyword evidence="2" id="KW-1185">Reference proteome</keyword>
<dbReference type="OrthoDB" id="7825774at2"/>
<dbReference type="InterPro" id="IPR010843">
    <property type="entry name" value="Uncharacterised_AroM"/>
</dbReference>
<dbReference type="PATRIC" id="fig|1486262.3.peg.2572"/>
<gene>
    <name evidence="1" type="ORF">TM49_12435</name>
</gene>
<evidence type="ECO:0008006" key="3">
    <source>
        <dbReference type="Google" id="ProtNLM"/>
    </source>
</evidence>
<organism evidence="1 2">
    <name type="scientific">Martelella endophytica</name>
    <dbReference type="NCBI Taxonomy" id="1486262"/>
    <lineage>
        <taxon>Bacteria</taxon>
        <taxon>Pseudomonadati</taxon>
        <taxon>Pseudomonadota</taxon>
        <taxon>Alphaproteobacteria</taxon>
        <taxon>Hyphomicrobiales</taxon>
        <taxon>Aurantimonadaceae</taxon>
        <taxon>Martelella</taxon>
    </lineage>
</organism>